<evidence type="ECO:0000259" key="3">
    <source>
        <dbReference type="Pfam" id="PF13505"/>
    </source>
</evidence>
<sequence>MKRTIQLLALFMLFSIPQLFAQFEGTVGIGAHVAYGTEINRPGVGGHLHYYRTNNLRIAPSFTYFPEINDKGMWMVDADAHYVLPLSITASLYPIGGIHYSNWVFDKNEGMPRTNKQRLGANLGMGFQHDISYRVRANFELKYQFIRDYSQVLLSAGFGFWF</sequence>
<dbReference type="Proteomes" id="UP000032417">
    <property type="component" value="Chromosome 1"/>
</dbReference>
<dbReference type="Gene3D" id="2.40.160.20">
    <property type="match status" value="1"/>
</dbReference>
<name>A0A098BVX1_9BACT</name>
<dbReference type="AlphaFoldDB" id="A0A098BVX1"/>
<evidence type="ECO:0000313" key="4">
    <source>
        <dbReference type="EMBL" id="CEA14642.1"/>
    </source>
</evidence>
<proteinExistence type="predicted"/>
<dbReference type="SUPFAM" id="SSF56925">
    <property type="entry name" value="OMPA-like"/>
    <property type="match status" value="1"/>
</dbReference>
<feature type="chain" id="PRO_5001938677" evidence="2">
    <location>
        <begin position="22"/>
        <end position="162"/>
    </location>
</feature>
<dbReference type="EMBL" id="LN515532">
    <property type="protein sequence ID" value="CEA14642.1"/>
    <property type="molecule type" value="Genomic_DNA"/>
</dbReference>
<dbReference type="Pfam" id="PF13505">
    <property type="entry name" value="OMP_b-brl"/>
    <property type="match status" value="1"/>
</dbReference>
<protein>
    <submittedName>
        <fullName evidence="4">Putative membrane protein</fullName>
    </submittedName>
</protein>
<dbReference type="STRING" id="1562970.ING2E5B_0030"/>
<evidence type="ECO:0000256" key="2">
    <source>
        <dbReference type="SAM" id="SignalP"/>
    </source>
</evidence>
<evidence type="ECO:0000256" key="1">
    <source>
        <dbReference type="ARBA" id="ARBA00022729"/>
    </source>
</evidence>
<feature type="signal peptide" evidence="2">
    <location>
        <begin position="1"/>
        <end position="21"/>
    </location>
</feature>
<dbReference type="InterPro" id="IPR011250">
    <property type="entry name" value="OMP/PagP_B-barrel"/>
</dbReference>
<dbReference type="HOGENOM" id="CLU_111119_1_0_10"/>
<dbReference type="KEGG" id="pbt:ING2E5B_0030"/>
<evidence type="ECO:0000313" key="5">
    <source>
        <dbReference type="Proteomes" id="UP000032417"/>
    </source>
</evidence>
<dbReference type="InterPro" id="IPR027385">
    <property type="entry name" value="Beta-barrel_OMP"/>
</dbReference>
<reference evidence="4 5" key="1">
    <citation type="submission" date="2014-08" db="EMBL/GenBank/DDBJ databases">
        <authorList>
            <person name="Wibberg D."/>
        </authorList>
    </citation>
    <scope>NUCLEOTIDE SEQUENCE [LARGE SCALE GENOMIC DNA]</scope>
    <source>
        <strain evidence="5">ING2-E5B</strain>
    </source>
</reference>
<accession>A0A098BVX1</accession>
<dbReference type="OrthoDB" id="1163183at2"/>
<feature type="domain" description="Outer membrane protein beta-barrel" evidence="3">
    <location>
        <begin position="7"/>
        <end position="160"/>
    </location>
</feature>
<keyword evidence="1 2" id="KW-0732">Signal</keyword>
<keyword evidence="5" id="KW-1185">Reference proteome</keyword>
<organism evidence="4 5">
    <name type="scientific">Fermentimonas caenicola</name>
    <dbReference type="NCBI Taxonomy" id="1562970"/>
    <lineage>
        <taxon>Bacteria</taxon>
        <taxon>Pseudomonadati</taxon>
        <taxon>Bacteroidota</taxon>
        <taxon>Bacteroidia</taxon>
        <taxon>Bacteroidales</taxon>
        <taxon>Dysgonomonadaceae</taxon>
        <taxon>Fermentimonas</taxon>
    </lineage>
</organism>
<gene>
    <name evidence="4" type="ORF">ING2E5B_0030</name>
</gene>